<comment type="subcellular location">
    <subcellularLocation>
        <location evidence="1">Preautophagosomal structure membrane</location>
        <topology evidence="1">Peripheral membrane protein</topology>
    </subcellularLocation>
</comment>
<keyword evidence="10" id="KW-0072">Autophagy</keyword>
<evidence type="ECO:0000313" key="17">
    <source>
        <dbReference type="EMBL" id="KKA30245.1"/>
    </source>
</evidence>
<dbReference type="PROSITE" id="PS00108">
    <property type="entry name" value="PROTEIN_KINASE_ST"/>
    <property type="match status" value="1"/>
</dbReference>
<dbReference type="GO" id="GO:0034727">
    <property type="term" value="P:piecemeal microautophagy of the nucleus"/>
    <property type="evidence" value="ECO:0007669"/>
    <property type="project" value="TreeGrafter"/>
</dbReference>
<dbReference type="Pfam" id="PF00069">
    <property type="entry name" value="Pkinase"/>
    <property type="match status" value="1"/>
</dbReference>
<dbReference type="GO" id="GO:0004674">
    <property type="term" value="F:protein serine/threonine kinase activity"/>
    <property type="evidence" value="ECO:0007669"/>
    <property type="project" value="UniProtKB-KW"/>
</dbReference>
<evidence type="ECO:0000256" key="15">
    <source>
        <dbReference type="SAM" id="MobiDB-lite"/>
    </source>
</evidence>
<feature type="compositionally biased region" description="Polar residues" evidence="15">
    <location>
        <begin position="461"/>
        <end position="472"/>
    </location>
</feature>
<dbReference type="InterPro" id="IPR008271">
    <property type="entry name" value="Ser/Thr_kinase_AS"/>
</dbReference>
<dbReference type="GO" id="GO:0000422">
    <property type="term" value="P:autophagy of mitochondrion"/>
    <property type="evidence" value="ECO:0007669"/>
    <property type="project" value="TreeGrafter"/>
</dbReference>
<evidence type="ECO:0000256" key="13">
    <source>
        <dbReference type="ARBA" id="ARBA00048679"/>
    </source>
</evidence>
<dbReference type="AlphaFoldDB" id="A0A0F4ZJ72"/>
<evidence type="ECO:0000256" key="4">
    <source>
        <dbReference type="ARBA" id="ARBA00022527"/>
    </source>
</evidence>
<sequence length="957" mass="106639">MSSRMIDSEHRVAPFRHGSYEMLSEVGKGSFARVMKARNIETNVIYAIKMVNKKRLNAKLMANLQTEIQIMKNTRHPGTIMLEEFYDTEGHVNLVMEFCKLGDLSKFIKNAGKLRNYIGFGEMDHRYPSQSKAVNPVIVRLFTRQLVDAVRFLHARNLIHRDIKPQNILLDLEDISKLTSERKTILKKLASAIGVSISAWKWLPLVKLADFGFARHLPSTSLAETLCGSPLYMGPEILRYEHYDAKTDLWSLGAVIFEMMTGKPPFRAKNHIELLKRIDTTNVEFAKDRAFPKDMQSFILGLLKKNPLERMSFEATFSHPAMTSKITELYDDDQPSMPSKISIPPTQLREQPEPTKPADMASPIARTGSSRGIKSAFSPVVHNGSPRRNAHHEAVVIPESPRRSANRMTHVGPDGFTHTPVTSARSPTASSAFPPPPPPPQTRRVVSRDSSRSGATGLGIQGQSQTMANAPSPQLHGPGLLEMKRALEEATSPDMAFTDRIAGRPSSIGRRSKLAHHVTADMANETDYVVVEKKQVEVNAIADEMAASPKVNNHNQLVRKSNSSTAVNIPRKPSSGNNRNSFEASPSGRSPSSISRAIQDAGMRFFGYKVGPNRIVHGQSPPIYSPYPSYTPPPGTGLITDGRNAVESQYSESRVAQIIEDYANRSDCIWGFANVKFQQLIPDGSMSEIDEKQAGSDAGELTDDAVVVLSEEALLLYVKALEILSTAIDFAAQWWARQSRDEESSSRTAERISLTMQWLRDRFNDTLEKVEIVRLRLTQAQKRLPEDHPAHPSHHVSEGTMNIGSGTLNVYISSKTTADKLIYDRALEMCKHAAGDEMYKRNLSVCDRYYSTALRMMEALYDRDGPKTSSSDNEYDENDQEDDQLHLAKSEYLCAKCGGEKRADANHLYVVMTLIRGRLNITQAKIRSIKENEKIQRSLTGGHQRSGSVTPVSVISN</sequence>
<dbReference type="InterPro" id="IPR017441">
    <property type="entry name" value="Protein_kinase_ATP_BS"/>
</dbReference>
<reference evidence="17 18" key="1">
    <citation type="submission" date="2015-03" db="EMBL/GenBank/DDBJ databases">
        <authorList>
            <person name="Radwan O."/>
            <person name="Al-Naeli F.A."/>
            <person name="Rendon G.A."/>
            <person name="Fields C."/>
        </authorList>
    </citation>
    <scope>NUCLEOTIDE SEQUENCE [LARGE SCALE GENOMIC DNA]</scope>
    <source>
        <strain evidence="17">CR-DP1</strain>
    </source>
</reference>
<name>A0A0F4ZJ72_9PEZI</name>
<dbReference type="SMART" id="SM00220">
    <property type="entry name" value="S_TKc"/>
    <property type="match status" value="1"/>
</dbReference>
<dbReference type="GO" id="GO:0005776">
    <property type="term" value="C:autophagosome"/>
    <property type="evidence" value="ECO:0007669"/>
    <property type="project" value="TreeGrafter"/>
</dbReference>
<dbReference type="EMBL" id="LAEV01000447">
    <property type="protein sequence ID" value="KKA30245.1"/>
    <property type="molecule type" value="Genomic_DNA"/>
</dbReference>
<feature type="region of interest" description="Disordered" evidence="15">
    <location>
        <begin position="343"/>
        <end position="371"/>
    </location>
</feature>
<dbReference type="InterPro" id="IPR022708">
    <property type="entry name" value="Atg1-like_tMIT"/>
</dbReference>
<evidence type="ECO:0000256" key="5">
    <source>
        <dbReference type="ARBA" id="ARBA00022679"/>
    </source>
</evidence>
<evidence type="ECO:0000256" key="9">
    <source>
        <dbReference type="ARBA" id="ARBA00022927"/>
    </source>
</evidence>
<dbReference type="OrthoDB" id="346907at2759"/>
<accession>A0A0F4ZJ72</accession>
<feature type="compositionally biased region" description="Low complexity" evidence="15">
    <location>
        <begin position="419"/>
        <end position="432"/>
    </location>
</feature>
<keyword evidence="7" id="KW-0418">Kinase</keyword>
<keyword evidence="3" id="KW-0813">Transport</keyword>
<dbReference type="InterPro" id="IPR011009">
    <property type="entry name" value="Kinase-like_dom_sf"/>
</dbReference>
<evidence type="ECO:0000256" key="2">
    <source>
        <dbReference type="ARBA" id="ARBA00012513"/>
    </source>
</evidence>
<evidence type="ECO:0000256" key="8">
    <source>
        <dbReference type="ARBA" id="ARBA00022840"/>
    </source>
</evidence>
<dbReference type="PROSITE" id="PS00107">
    <property type="entry name" value="PROTEIN_KINASE_ATP"/>
    <property type="match status" value="1"/>
</dbReference>
<feature type="region of interest" description="Disordered" evidence="15">
    <location>
        <begin position="937"/>
        <end position="957"/>
    </location>
</feature>
<dbReference type="Pfam" id="PF12063">
    <property type="entry name" value="ATG1-like_MIT1"/>
    <property type="match status" value="1"/>
</dbReference>
<evidence type="ECO:0000313" key="18">
    <source>
        <dbReference type="Proteomes" id="UP000033483"/>
    </source>
</evidence>
<dbReference type="Gene3D" id="1.10.510.10">
    <property type="entry name" value="Transferase(Phosphotransferase) domain 1"/>
    <property type="match status" value="1"/>
</dbReference>
<dbReference type="GO" id="GO:0042594">
    <property type="term" value="P:response to starvation"/>
    <property type="evidence" value="ECO:0007669"/>
    <property type="project" value="TreeGrafter"/>
</dbReference>
<dbReference type="PROSITE" id="PS50011">
    <property type="entry name" value="PROTEIN_KINASE_DOM"/>
    <property type="match status" value="1"/>
</dbReference>
<evidence type="ECO:0000256" key="1">
    <source>
        <dbReference type="ARBA" id="ARBA00004623"/>
    </source>
</evidence>
<comment type="caution">
    <text evidence="17">The sequence shown here is derived from an EMBL/GenBank/DDBJ whole genome shotgun (WGS) entry which is preliminary data.</text>
</comment>
<feature type="region of interest" description="Disordered" evidence="15">
    <location>
        <begin position="863"/>
        <end position="882"/>
    </location>
</feature>
<evidence type="ECO:0000256" key="3">
    <source>
        <dbReference type="ARBA" id="ARBA00022448"/>
    </source>
</evidence>
<feature type="region of interest" description="Disordered" evidence="15">
    <location>
        <begin position="399"/>
        <end position="478"/>
    </location>
</feature>
<dbReference type="FunFam" id="3.30.200.20:FF:000042">
    <property type="entry name" value="Aurora kinase A"/>
    <property type="match status" value="1"/>
</dbReference>
<protein>
    <recommendedName>
        <fullName evidence="2">non-specific serine/threonine protein kinase</fullName>
        <ecNumber evidence="2">2.7.11.1</ecNumber>
    </recommendedName>
    <alternativeName>
        <fullName evidence="11">Autophagy-related protein 1</fullName>
    </alternativeName>
</protein>
<evidence type="ECO:0000256" key="7">
    <source>
        <dbReference type="ARBA" id="ARBA00022777"/>
    </source>
</evidence>
<dbReference type="GO" id="GO:0034045">
    <property type="term" value="C:phagophore assembly site membrane"/>
    <property type="evidence" value="ECO:0007669"/>
    <property type="project" value="UniProtKB-SubCell"/>
</dbReference>
<keyword evidence="4" id="KW-0723">Serine/threonine-protein kinase</keyword>
<comment type="catalytic activity">
    <reaction evidence="12">
        <text>L-threonyl-[protein] + ATP = O-phospho-L-threonyl-[protein] + ADP + H(+)</text>
        <dbReference type="Rhea" id="RHEA:46608"/>
        <dbReference type="Rhea" id="RHEA-COMP:11060"/>
        <dbReference type="Rhea" id="RHEA-COMP:11605"/>
        <dbReference type="ChEBI" id="CHEBI:15378"/>
        <dbReference type="ChEBI" id="CHEBI:30013"/>
        <dbReference type="ChEBI" id="CHEBI:30616"/>
        <dbReference type="ChEBI" id="CHEBI:61977"/>
        <dbReference type="ChEBI" id="CHEBI:456216"/>
        <dbReference type="EC" id="2.7.11.1"/>
    </reaction>
</comment>
<comment type="catalytic activity">
    <reaction evidence="13">
        <text>L-seryl-[protein] + ATP = O-phospho-L-seryl-[protein] + ADP + H(+)</text>
        <dbReference type="Rhea" id="RHEA:17989"/>
        <dbReference type="Rhea" id="RHEA-COMP:9863"/>
        <dbReference type="Rhea" id="RHEA-COMP:11604"/>
        <dbReference type="ChEBI" id="CHEBI:15378"/>
        <dbReference type="ChEBI" id="CHEBI:29999"/>
        <dbReference type="ChEBI" id="CHEBI:30616"/>
        <dbReference type="ChEBI" id="CHEBI:83421"/>
        <dbReference type="ChEBI" id="CHEBI:456216"/>
        <dbReference type="EC" id="2.7.11.1"/>
    </reaction>
</comment>
<dbReference type="InterPro" id="IPR000719">
    <property type="entry name" value="Prot_kinase_dom"/>
</dbReference>
<feature type="compositionally biased region" description="Polar residues" evidence="15">
    <location>
        <begin position="550"/>
        <end position="567"/>
    </location>
</feature>
<feature type="compositionally biased region" description="Acidic residues" evidence="15">
    <location>
        <begin position="873"/>
        <end position="882"/>
    </location>
</feature>
<evidence type="ECO:0000256" key="12">
    <source>
        <dbReference type="ARBA" id="ARBA00047899"/>
    </source>
</evidence>
<feature type="region of interest" description="Disordered" evidence="15">
    <location>
        <begin position="550"/>
        <end position="594"/>
    </location>
</feature>
<evidence type="ECO:0000256" key="10">
    <source>
        <dbReference type="ARBA" id="ARBA00023006"/>
    </source>
</evidence>
<keyword evidence="9" id="KW-0653">Protein transport</keyword>
<dbReference type="InterPro" id="IPR045269">
    <property type="entry name" value="Atg1-like"/>
</dbReference>
<dbReference type="InterPro" id="IPR048941">
    <property type="entry name" value="ATG1-like_MIT2"/>
</dbReference>
<evidence type="ECO:0000256" key="6">
    <source>
        <dbReference type="ARBA" id="ARBA00022741"/>
    </source>
</evidence>
<keyword evidence="6 14" id="KW-0547">Nucleotide-binding</keyword>
<evidence type="ECO:0000256" key="11">
    <source>
        <dbReference type="ARBA" id="ARBA00030237"/>
    </source>
</evidence>
<dbReference type="PANTHER" id="PTHR24348:SF22">
    <property type="entry name" value="NON-SPECIFIC SERINE_THREONINE PROTEIN KINASE"/>
    <property type="match status" value="1"/>
</dbReference>
<dbReference type="GO" id="GO:0005829">
    <property type="term" value="C:cytosol"/>
    <property type="evidence" value="ECO:0007669"/>
    <property type="project" value="TreeGrafter"/>
</dbReference>
<evidence type="ECO:0000259" key="16">
    <source>
        <dbReference type="PROSITE" id="PS50011"/>
    </source>
</evidence>
<keyword evidence="5" id="KW-0808">Transferase</keyword>
<gene>
    <name evidence="17" type="ORF">TD95_002228</name>
</gene>
<keyword evidence="8 14" id="KW-0067">ATP-binding</keyword>
<dbReference type="GO" id="GO:0005524">
    <property type="term" value="F:ATP binding"/>
    <property type="evidence" value="ECO:0007669"/>
    <property type="project" value="UniProtKB-UniRule"/>
</dbReference>
<feature type="binding site" evidence="14">
    <location>
        <position position="49"/>
    </location>
    <ligand>
        <name>ATP</name>
        <dbReference type="ChEBI" id="CHEBI:30616"/>
    </ligand>
</feature>
<dbReference type="Pfam" id="PF21127">
    <property type="entry name" value="ATG1-like_MIT2"/>
    <property type="match status" value="1"/>
</dbReference>
<dbReference type="GO" id="GO:0015031">
    <property type="term" value="P:protein transport"/>
    <property type="evidence" value="ECO:0007669"/>
    <property type="project" value="UniProtKB-KW"/>
</dbReference>
<keyword evidence="18" id="KW-1185">Reference proteome</keyword>
<dbReference type="PANTHER" id="PTHR24348">
    <property type="entry name" value="SERINE/THREONINE-PROTEIN KINASE UNC-51-RELATED"/>
    <property type="match status" value="1"/>
</dbReference>
<organism evidence="17 18">
    <name type="scientific">Thielaviopsis punctulata</name>
    <dbReference type="NCBI Taxonomy" id="72032"/>
    <lineage>
        <taxon>Eukaryota</taxon>
        <taxon>Fungi</taxon>
        <taxon>Dikarya</taxon>
        <taxon>Ascomycota</taxon>
        <taxon>Pezizomycotina</taxon>
        <taxon>Sordariomycetes</taxon>
        <taxon>Hypocreomycetidae</taxon>
        <taxon>Microascales</taxon>
        <taxon>Ceratocystidaceae</taxon>
        <taxon>Thielaviopsis</taxon>
    </lineage>
</organism>
<dbReference type="EC" id="2.7.11.1" evidence="2"/>
<feature type="compositionally biased region" description="Polar residues" evidence="15">
    <location>
        <begin position="574"/>
        <end position="583"/>
    </location>
</feature>
<dbReference type="GO" id="GO:0061709">
    <property type="term" value="P:reticulophagy"/>
    <property type="evidence" value="ECO:0007669"/>
    <property type="project" value="TreeGrafter"/>
</dbReference>
<feature type="domain" description="Protein kinase" evidence="16">
    <location>
        <begin position="20"/>
        <end position="322"/>
    </location>
</feature>
<dbReference type="GO" id="GO:0010506">
    <property type="term" value="P:regulation of autophagy"/>
    <property type="evidence" value="ECO:0007669"/>
    <property type="project" value="InterPro"/>
</dbReference>
<evidence type="ECO:0000256" key="14">
    <source>
        <dbReference type="PROSITE-ProRule" id="PRU10141"/>
    </source>
</evidence>
<dbReference type="GO" id="GO:0000045">
    <property type="term" value="P:autophagosome assembly"/>
    <property type="evidence" value="ECO:0007669"/>
    <property type="project" value="TreeGrafter"/>
</dbReference>
<dbReference type="Proteomes" id="UP000033483">
    <property type="component" value="Unassembled WGS sequence"/>
</dbReference>
<proteinExistence type="predicted"/>
<dbReference type="SUPFAM" id="SSF56112">
    <property type="entry name" value="Protein kinase-like (PK-like)"/>
    <property type="match status" value="1"/>
</dbReference>
<feature type="compositionally biased region" description="Low complexity" evidence="15">
    <location>
        <begin position="584"/>
        <end position="594"/>
    </location>
</feature>